<gene>
    <name evidence="2" type="ORF">PXEA_LOCUS3680</name>
</gene>
<reference evidence="2" key="1">
    <citation type="submission" date="2018-11" db="EMBL/GenBank/DDBJ databases">
        <authorList>
            <consortium name="Pathogen Informatics"/>
        </authorList>
    </citation>
    <scope>NUCLEOTIDE SEQUENCE</scope>
</reference>
<accession>A0A3S5CI68</accession>
<organism evidence="2 3">
    <name type="scientific">Protopolystoma xenopodis</name>
    <dbReference type="NCBI Taxonomy" id="117903"/>
    <lineage>
        <taxon>Eukaryota</taxon>
        <taxon>Metazoa</taxon>
        <taxon>Spiralia</taxon>
        <taxon>Lophotrochozoa</taxon>
        <taxon>Platyhelminthes</taxon>
        <taxon>Monogenea</taxon>
        <taxon>Polyopisthocotylea</taxon>
        <taxon>Polystomatidea</taxon>
        <taxon>Polystomatidae</taxon>
        <taxon>Protopolystoma</taxon>
    </lineage>
</organism>
<comment type="caution">
    <text evidence="2">The sequence shown here is derived from an EMBL/GenBank/DDBJ whole genome shotgun (WGS) entry which is preliminary data.</text>
</comment>
<dbReference type="Proteomes" id="UP000784294">
    <property type="component" value="Unassembled WGS sequence"/>
</dbReference>
<sequence>MTANSCRLNGTPTADPTNQTRPRLARSCGLGYTETPIKRELSKPVARVSDAHRGSHHRPIYSFVVYTCCWPDDKRHSHCNTI</sequence>
<proteinExistence type="predicted"/>
<feature type="region of interest" description="Disordered" evidence="1">
    <location>
        <begin position="1"/>
        <end position="24"/>
    </location>
</feature>
<dbReference type="EMBL" id="CAAALY010008441">
    <property type="protein sequence ID" value="VEL10240.1"/>
    <property type="molecule type" value="Genomic_DNA"/>
</dbReference>
<protein>
    <submittedName>
        <fullName evidence="2">Uncharacterized protein</fullName>
    </submittedName>
</protein>
<keyword evidence="3" id="KW-1185">Reference proteome</keyword>
<dbReference type="AlphaFoldDB" id="A0A3S5CI68"/>
<evidence type="ECO:0000313" key="3">
    <source>
        <dbReference type="Proteomes" id="UP000784294"/>
    </source>
</evidence>
<evidence type="ECO:0000256" key="1">
    <source>
        <dbReference type="SAM" id="MobiDB-lite"/>
    </source>
</evidence>
<name>A0A3S5CI68_9PLAT</name>
<feature type="compositionally biased region" description="Polar residues" evidence="1">
    <location>
        <begin position="1"/>
        <end position="21"/>
    </location>
</feature>
<evidence type="ECO:0000313" key="2">
    <source>
        <dbReference type="EMBL" id="VEL10240.1"/>
    </source>
</evidence>